<comment type="caution">
    <text evidence="2">The sequence shown here is derived from an EMBL/GenBank/DDBJ whole genome shotgun (WGS) entry which is preliminary data.</text>
</comment>
<reference evidence="2" key="1">
    <citation type="submission" date="2020-09" db="EMBL/GenBank/DDBJ databases">
        <title>Genome-Enabled Discovery of Anthraquinone Biosynthesis in Senna tora.</title>
        <authorList>
            <person name="Kang S.-H."/>
            <person name="Pandey R.P."/>
            <person name="Lee C.-M."/>
            <person name="Sim J.-S."/>
            <person name="Jeong J.-T."/>
            <person name="Choi B.-S."/>
            <person name="Jung M."/>
            <person name="Ginzburg D."/>
            <person name="Zhao K."/>
            <person name="Won S.Y."/>
            <person name="Oh T.-J."/>
            <person name="Yu Y."/>
            <person name="Kim N.-H."/>
            <person name="Lee O.R."/>
            <person name="Lee T.-H."/>
            <person name="Bashyal P."/>
            <person name="Kim T.-S."/>
            <person name="Lee W.-H."/>
            <person name="Kawkins C."/>
            <person name="Kim C.-K."/>
            <person name="Kim J.S."/>
            <person name="Ahn B.O."/>
            <person name="Rhee S.Y."/>
            <person name="Sohng J.K."/>
        </authorList>
    </citation>
    <scope>NUCLEOTIDE SEQUENCE</scope>
    <source>
        <tissue evidence="2">Leaf</tissue>
    </source>
</reference>
<keyword evidence="1" id="KW-0472">Membrane</keyword>
<dbReference type="PANTHER" id="PTHR33116">
    <property type="entry name" value="REVERSE TRANSCRIPTASE ZINC-BINDING DOMAIN-CONTAINING PROTEIN-RELATED-RELATED"/>
    <property type="match status" value="1"/>
</dbReference>
<dbReference type="AlphaFoldDB" id="A0A834T0U2"/>
<dbReference type="SUPFAM" id="SSF56219">
    <property type="entry name" value="DNase I-like"/>
    <property type="match status" value="1"/>
</dbReference>
<accession>A0A834T0U2</accession>
<keyword evidence="1" id="KW-1133">Transmembrane helix</keyword>
<evidence type="ECO:0000313" key="2">
    <source>
        <dbReference type="EMBL" id="KAF7812281.1"/>
    </source>
</evidence>
<name>A0A834T0U2_9FABA</name>
<dbReference type="InterPro" id="IPR036691">
    <property type="entry name" value="Endo/exonu/phosph_ase_sf"/>
</dbReference>
<evidence type="ECO:0000256" key="1">
    <source>
        <dbReference type="SAM" id="Phobius"/>
    </source>
</evidence>
<organism evidence="2 3">
    <name type="scientific">Senna tora</name>
    <dbReference type="NCBI Taxonomy" id="362788"/>
    <lineage>
        <taxon>Eukaryota</taxon>
        <taxon>Viridiplantae</taxon>
        <taxon>Streptophyta</taxon>
        <taxon>Embryophyta</taxon>
        <taxon>Tracheophyta</taxon>
        <taxon>Spermatophyta</taxon>
        <taxon>Magnoliopsida</taxon>
        <taxon>eudicotyledons</taxon>
        <taxon>Gunneridae</taxon>
        <taxon>Pentapetalae</taxon>
        <taxon>rosids</taxon>
        <taxon>fabids</taxon>
        <taxon>Fabales</taxon>
        <taxon>Fabaceae</taxon>
        <taxon>Caesalpinioideae</taxon>
        <taxon>Cassia clade</taxon>
        <taxon>Senna</taxon>
    </lineage>
</organism>
<dbReference type="OrthoDB" id="1434716at2759"/>
<keyword evidence="1" id="KW-0812">Transmembrane</keyword>
<sequence>MNFIFWNCRGTGVRSFPGLIKDLSFRFSVDFVALMETHLHGANASRIIGSNSWLLTVVYGSPNPCLRRDLWRDINNIGETVQEPWCVVGDFNAFHFQEEKFRDSANGSRLDSFFLDMTERNFLIDLGFLVRDSLGIEKSREQWIIHGDRNTRFFHTCTTIRRNHNKIKVLKGEENEWIYDDSVLKDMTIGYFSNFYTNDMDRRIPWRLLNAFLDRFCVSSGQKVNNAKTQVFFTKNVNRNRVVELSANLGYNLTNHLAKYLGVPILHQRVNKNTYSYIVERIRGKFSSWRLTRYPLLVASLCDSLNSVAADFVTSLSEWDWSRFGFLLQDGVCDMIVAIFPLLVWVLLIELLGRILRMGHFLVKQTIELLLMKQIPRILVLGSLFGNGRGWKGSDPLCDFVGITVCLPMRLGKGVVLQNAIPVPVARLIRSL</sequence>
<gene>
    <name evidence="2" type="ORF">G2W53_033257</name>
</gene>
<keyword evidence="3" id="KW-1185">Reference proteome</keyword>
<dbReference type="EMBL" id="JAAIUW010000010">
    <property type="protein sequence ID" value="KAF7812281.1"/>
    <property type="molecule type" value="Genomic_DNA"/>
</dbReference>
<dbReference type="Gene3D" id="3.60.10.10">
    <property type="entry name" value="Endonuclease/exonuclease/phosphatase"/>
    <property type="match status" value="1"/>
</dbReference>
<feature type="transmembrane region" description="Helical" evidence="1">
    <location>
        <begin position="335"/>
        <end position="356"/>
    </location>
</feature>
<evidence type="ECO:0000313" key="3">
    <source>
        <dbReference type="Proteomes" id="UP000634136"/>
    </source>
</evidence>
<dbReference type="PANTHER" id="PTHR33116:SF86">
    <property type="entry name" value="REVERSE TRANSCRIPTASE DOMAIN-CONTAINING PROTEIN"/>
    <property type="match status" value="1"/>
</dbReference>
<proteinExistence type="predicted"/>
<protein>
    <submittedName>
        <fullName evidence="2">Putative ribonuclease H protein At1g65750 family</fullName>
    </submittedName>
</protein>
<dbReference type="Proteomes" id="UP000634136">
    <property type="component" value="Unassembled WGS sequence"/>
</dbReference>